<evidence type="ECO:0000313" key="2">
    <source>
        <dbReference type="EMBL" id="RRT51104.1"/>
    </source>
</evidence>
<organism evidence="2 3">
    <name type="scientific">Ensete ventricosum</name>
    <name type="common">Abyssinian banana</name>
    <name type="synonym">Musa ensete</name>
    <dbReference type="NCBI Taxonomy" id="4639"/>
    <lineage>
        <taxon>Eukaryota</taxon>
        <taxon>Viridiplantae</taxon>
        <taxon>Streptophyta</taxon>
        <taxon>Embryophyta</taxon>
        <taxon>Tracheophyta</taxon>
        <taxon>Spermatophyta</taxon>
        <taxon>Magnoliopsida</taxon>
        <taxon>Liliopsida</taxon>
        <taxon>Zingiberales</taxon>
        <taxon>Musaceae</taxon>
        <taxon>Ensete</taxon>
    </lineage>
</organism>
<feature type="region of interest" description="Disordered" evidence="1">
    <location>
        <begin position="21"/>
        <end position="82"/>
    </location>
</feature>
<evidence type="ECO:0000313" key="3">
    <source>
        <dbReference type="Proteomes" id="UP000287651"/>
    </source>
</evidence>
<reference evidence="2 3" key="1">
    <citation type="journal article" date="2014" name="Agronomy (Basel)">
        <title>A Draft Genome Sequence for Ensete ventricosum, the Drought-Tolerant Tree Against Hunger.</title>
        <authorList>
            <person name="Harrison J."/>
            <person name="Moore K.A."/>
            <person name="Paszkiewicz K."/>
            <person name="Jones T."/>
            <person name="Grant M."/>
            <person name="Ambacheew D."/>
            <person name="Muzemil S."/>
            <person name="Studholme D.J."/>
        </authorList>
    </citation>
    <scope>NUCLEOTIDE SEQUENCE [LARGE SCALE GENOMIC DNA]</scope>
</reference>
<dbReference type="EMBL" id="AMZH03012393">
    <property type="protein sequence ID" value="RRT51104.1"/>
    <property type="molecule type" value="Genomic_DNA"/>
</dbReference>
<name>A0A426YH65_ENSVE</name>
<dbReference type="AlphaFoldDB" id="A0A426YH65"/>
<comment type="caution">
    <text evidence="2">The sequence shown here is derived from an EMBL/GenBank/DDBJ whole genome shotgun (WGS) entry which is preliminary data.</text>
</comment>
<gene>
    <name evidence="2" type="ORF">B296_00023982</name>
</gene>
<dbReference type="Proteomes" id="UP000287651">
    <property type="component" value="Unassembled WGS sequence"/>
</dbReference>
<feature type="compositionally biased region" description="Basic and acidic residues" evidence="1">
    <location>
        <begin position="34"/>
        <end position="58"/>
    </location>
</feature>
<sequence length="82" mass="9146">MPSPHAVVVARPLYVSITSRGTTKVTPPIPKEACVQDRHPRDGPRNKPTELCVEDHRGSVNPRKKFRPPPTLADLRTRTRTG</sequence>
<protein>
    <submittedName>
        <fullName evidence="2">Uncharacterized protein</fullName>
    </submittedName>
</protein>
<evidence type="ECO:0000256" key="1">
    <source>
        <dbReference type="SAM" id="MobiDB-lite"/>
    </source>
</evidence>
<accession>A0A426YH65</accession>
<proteinExistence type="predicted"/>